<keyword evidence="3" id="KW-1185">Reference proteome</keyword>
<proteinExistence type="predicted"/>
<comment type="caution">
    <text evidence="2">The sequence shown here is derived from an EMBL/GenBank/DDBJ whole genome shotgun (WGS) entry which is preliminary data.</text>
</comment>
<evidence type="ECO:0000313" key="3">
    <source>
        <dbReference type="Proteomes" id="UP000677918"/>
    </source>
</evidence>
<keyword evidence="1" id="KW-0812">Transmembrane</keyword>
<dbReference type="RefSeq" id="WP_213412992.1">
    <property type="nucleotide sequence ID" value="NZ_BOVK01000042.1"/>
</dbReference>
<accession>A0A8J4M3L2</accession>
<organism evidence="2 3">
    <name type="scientific">Xylanibacillus composti</name>
    <dbReference type="NCBI Taxonomy" id="1572762"/>
    <lineage>
        <taxon>Bacteria</taxon>
        <taxon>Bacillati</taxon>
        <taxon>Bacillota</taxon>
        <taxon>Bacilli</taxon>
        <taxon>Bacillales</taxon>
        <taxon>Paenibacillaceae</taxon>
        <taxon>Xylanibacillus</taxon>
    </lineage>
</organism>
<evidence type="ECO:0000313" key="2">
    <source>
        <dbReference type="EMBL" id="GIQ70220.1"/>
    </source>
</evidence>
<protein>
    <submittedName>
        <fullName evidence="2">Uncharacterized protein</fullName>
    </submittedName>
</protein>
<keyword evidence="1" id="KW-1133">Transmembrane helix</keyword>
<dbReference type="EMBL" id="BOVK01000042">
    <property type="protein sequence ID" value="GIQ70220.1"/>
    <property type="molecule type" value="Genomic_DNA"/>
</dbReference>
<sequence length="394" mass="43832">MNKSEFDIHKELESKPFKRHGFNEKLRRRIEERLDEEQQERGSRRWLPFAIGLCAAVLMIWLVNPPFPDLSPKDAVQTAGSADSSLFDMEEELAASSVPLRSALLIAFRQDNPKQTEGSQPSAMAPSHYRTLLIAPDQERLSVAAEGDTLVVPYGQSFWTFTPPEIERGPVKVPLVLRPVADMHAEDEGRESQLLENLRILYAGNRYVSMELTGTAGNTPGELSSYRVYHYADLVLAEEGAPVSAVSLPELLDLDPSLQDSPWYIQRTDGRWGAVVIGDENTSNASAASTWELPQEVVTHDSLSVSREQIQSRQPDARDALESPTGELAAILTDSSLYLYAIQEGELDAAPLLAVPIREGEAIIMAQWAVDRYVPTWIEKLGEALELVKDNERP</sequence>
<keyword evidence="1" id="KW-0472">Membrane</keyword>
<reference evidence="2" key="1">
    <citation type="submission" date="2021-04" db="EMBL/GenBank/DDBJ databases">
        <title>Draft genome sequence of Xylanibacillus composti strain K13.</title>
        <authorList>
            <person name="Uke A."/>
            <person name="Chhe C."/>
            <person name="Baramee S."/>
            <person name="Kosugi A."/>
        </authorList>
    </citation>
    <scope>NUCLEOTIDE SEQUENCE</scope>
    <source>
        <strain evidence="2">K13</strain>
    </source>
</reference>
<feature type="transmembrane region" description="Helical" evidence="1">
    <location>
        <begin position="46"/>
        <end position="63"/>
    </location>
</feature>
<gene>
    <name evidence="2" type="ORF">XYCOK13_30440</name>
</gene>
<dbReference type="AlphaFoldDB" id="A0A8J4M3L2"/>
<name>A0A8J4M3L2_9BACL</name>
<evidence type="ECO:0000256" key="1">
    <source>
        <dbReference type="SAM" id="Phobius"/>
    </source>
</evidence>
<dbReference type="Proteomes" id="UP000677918">
    <property type="component" value="Unassembled WGS sequence"/>
</dbReference>